<name>B3EBL9_TRIL1</name>
<dbReference type="eggNOG" id="COG0457">
    <property type="taxonomic scope" value="Bacteria"/>
</dbReference>
<dbReference type="GO" id="GO:0000030">
    <property type="term" value="F:mannosyltransferase activity"/>
    <property type="evidence" value="ECO:0007669"/>
    <property type="project" value="TreeGrafter"/>
</dbReference>
<feature type="repeat" description="TPR" evidence="1">
    <location>
        <begin position="129"/>
        <end position="162"/>
    </location>
</feature>
<dbReference type="KEGG" id="glo:Glov_3352"/>
<dbReference type="Proteomes" id="UP000002420">
    <property type="component" value="Chromosome"/>
</dbReference>
<gene>
    <name evidence="2" type="ordered locus">Glov_3352</name>
</gene>
<feature type="repeat" description="TPR" evidence="1">
    <location>
        <begin position="163"/>
        <end position="196"/>
    </location>
</feature>
<dbReference type="PROSITE" id="PS50005">
    <property type="entry name" value="TPR"/>
    <property type="match status" value="4"/>
</dbReference>
<dbReference type="HOGENOM" id="CLU_681075_0_0_7"/>
<keyword evidence="1" id="KW-0802">TPR repeat</keyword>
<feature type="repeat" description="TPR" evidence="1">
    <location>
        <begin position="61"/>
        <end position="94"/>
    </location>
</feature>
<dbReference type="OrthoDB" id="290946at2"/>
<dbReference type="AlphaFoldDB" id="B3EBL9"/>
<dbReference type="Pfam" id="PF13432">
    <property type="entry name" value="TPR_16"/>
    <property type="match status" value="2"/>
</dbReference>
<dbReference type="PANTHER" id="PTHR44395">
    <property type="match status" value="1"/>
</dbReference>
<dbReference type="GO" id="GO:0035269">
    <property type="term" value="P:protein O-linked glycosylation via mannose"/>
    <property type="evidence" value="ECO:0007669"/>
    <property type="project" value="TreeGrafter"/>
</dbReference>
<proteinExistence type="predicted"/>
<evidence type="ECO:0000313" key="2">
    <source>
        <dbReference type="EMBL" id="ACD97058.1"/>
    </source>
</evidence>
<sequence>MAFDFSDNVQKMFSALTSAADLRTNVANTLLSSGINLMQSQKYSEAASAFRQAAAMQPDLTEAYTYQGDAYARLGKRKEAIDAYKMSLKVDKTQDTVYTTLAGVYIDNGQKSEAEKVLKDGIKQNNQNTLAYYMLGQLQAQNGDYTSAEANFRQVIKLEPKDGNGYYALGMALNGQEKYDEAVEALQKATDLKADFSPALLELGRAYAGLGEKDKAQEIVDTLTEIATSDSLLSAEELAAEIKQPKISYYNSTKSSLKLDLSAVNLVALSSAFMEPSATKDFTVKFAFDSEMDISSVVDPLNWRISKASGGTTGLYNNGLYSARDTSVPYLPKSVSYDPTTRQATLTFTLRQKADTNGGTFDPITEGGILDPSHLVFKFLGKDANGKSMDPTADQYEAWKGEVF</sequence>
<evidence type="ECO:0000256" key="1">
    <source>
        <dbReference type="PROSITE-ProRule" id="PRU00339"/>
    </source>
</evidence>
<dbReference type="RefSeq" id="WP_012471382.1">
    <property type="nucleotide sequence ID" value="NC_010814.1"/>
</dbReference>
<protein>
    <submittedName>
        <fullName evidence="2">TPR repeat-containing protein</fullName>
    </submittedName>
</protein>
<dbReference type="Pfam" id="PF13181">
    <property type="entry name" value="TPR_8"/>
    <property type="match status" value="2"/>
</dbReference>
<dbReference type="Gene3D" id="1.25.40.10">
    <property type="entry name" value="Tetratricopeptide repeat domain"/>
    <property type="match status" value="2"/>
</dbReference>
<dbReference type="SMART" id="SM00028">
    <property type="entry name" value="TPR"/>
    <property type="match status" value="6"/>
</dbReference>
<evidence type="ECO:0000313" key="3">
    <source>
        <dbReference type="Proteomes" id="UP000002420"/>
    </source>
</evidence>
<organism evidence="2 3">
    <name type="scientific">Trichlorobacter lovleyi (strain ATCC BAA-1151 / DSM 17278 / SZ)</name>
    <name type="common">Geobacter lovleyi</name>
    <dbReference type="NCBI Taxonomy" id="398767"/>
    <lineage>
        <taxon>Bacteria</taxon>
        <taxon>Pseudomonadati</taxon>
        <taxon>Thermodesulfobacteriota</taxon>
        <taxon>Desulfuromonadia</taxon>
        <taxon>Geobacterales</taxon>
        <taxon>Geobacteraceae</taxon>
        <taxon>Trichlorobacter</taxon>
    </lineage>
</organism>
<dbReference type="SUPFAM" id="SSF48452">
    <property type="entry name" value="TPR-like"/>
    <property type="match status" value="1"/>
</dbReference>
<accession>B3EBL9</accession>
<feature type="repeat" description="TPR" evidence="1">
    <location>
        <begin position="27"/>
        <end position="60"/>
    </location>
</feature>
<reference evidence="2 3" key="1">
    <citation type="submission" date="2008-05" db="EMBL/GenBank/DDBJ databases">
        <title>Complete sequence of chromosome of Geobacter lovleyi SZ.</title>
        <authorList>
            <consortium name="US DOE Joint Genome Institute"/>
            <person name="Lucas S."/>
            <person name="Copeland A."/>
            <person name="Lapidus A."/>
            <person name="Glavina del Rio T."/>
            <person name="Dalin E."/>
            <person name="Tice H."/>
            <person name="Bruce D."/>
            <person name="Goodwin L."/>
            <person name="Pitluck S."/>
            <person name="Chertkov O."/>
            <person name="Meincke L."/>
            <person name="Brettin T."/>
            <person name="Detter J.C."/>
            <person name="Han C."/>
            <person name="Tapia R."/>
            <person name="Kuske C.R."/>
            <person name="Schmutz J."/>
            <person name="Larimer F."/>
            <person name="Land M."/>
            <person name="Hauser L."/>
            <person name="Kyrpides N."/>
            <person name="Mikhailova N."/>
            <person name="Sung Y."/>
            <person name="Fletcher K.E."/>
            <person name="Ritalahti K.M."/>
            <person name="Loeffler F.E."/>
            <person name="Richardson P."/>
        </authorList>
    </citation>
    <scope>NUCLEOTIDE SEQUENCE [LARGE SCALE GENOMIC DNA]</scope>
    <source>
        <strain evidence="3">ATCC BAA-1151 / DSM 17278 / SZ</strain>
    </source>
</reference>
<dbReference type="PANTHER" id="PTHR44395:SF1">
    <property type="entry name" value="PROTEIN O-MANNOSYL-TRANSFERASE TMTC3"/>
    <property type="match status" value="1"/>
</dbReference>
<keyword evidence="3" id="KW-1185">Reference proteome</keyword>
<dbReference type="EMBL" id="CP001089">
    <property type="protein sequence ID" value="ACD97058.1"/>
    <property type="molecule type" value="Genomic_DNA"/>
</dbReference>
<dbReference type="STRING" id="398767.Glov_3352"/>
<dbReference type="InterPro" id="IPR019734">
    <property type="entry name" value="TPR_rpt"/>
</dbReference>
<dbReference type="InterPro" id="IPR011990">
    <property type="entry name" value="TPR-like_helical_dom_sf"/>
</dbReference>